<evidence type="ECO:0000313" key="1">
    <source>
        <dbReference type="EMBL" id="MPM00915.1"/>
    </source>
</evidence>
<dbReference type="GO" id="GO:0090313">
    <property type="term" value="P:regulation of protein targeting to membrane"/>
    <property type="evidence" value="ECO:0007669"/>
    <property type="project" value="TreeGrafter"/>
</dbReference>
<comment type="caution">
    <text evidence="1">The sequence shown here is derived from an EMBL/GenBank/DDBJ whole genome shotgun (WGS) entry which is preliminary data.</text>
</comment>
<dbReference type="PANTHER" id="PTHR30441">
    <property type="entry name" value="DUF748 DOMAIN-CONTAINING PROTEIN"/>
    <property type="match status" value="1"/>
</dbReference>
<dbReference type="GO" id="GO:0005886">
    <property type="term" value="C:plasma membrane"/>
    <property type="evidence" value="ECO:0007669"/>
    <property type="project" value="TreeGrafter"/>
</dbReference>
<evidence type="ECO:0008006" key="2">
    <source>
        <dbReference type="Google" id="ProtNLM"/>
    </source>
</evidence>
<accession>A0A644WAR6</accession>
<dbReference type="Pfam" id="PF05359">
    <property type="entry name" value="DUF748"/>
    <property type="match status" value="1"/>
</dbReference>
<dbReference type="InterPro" id="IPR008023">
    <property type="entry name" value="DUF748"/>
</dbReference>
<gene>
    <name evidence="1" type="ORF">SDC9_47148</name>
</gene>
<reference evidence="1" key="1">
    <citation type="submission" date="2019-08" db="EMBL/GenBank/DDBJ databases">
        <authorList>
            <person name="Kucharzyk K."/>
            <person name="Murdoch R.W."/>
            <person name="Higgins S."/>
            <person name="Loffler F."/>
        </authorList>
    </citation>
    <scope>NUCLEOTIDE SEQUENCE</scope>
</reference>
<dbReference type="EMBL" id="VSSQ01000761">
    <property type="protein sequence ID" value="MPM00915.1"/>
    <property type="molecule type" value="Genomic_DNA"/>
</dbReference>
<proteinExistence type="predicted"/>
<dbReference type="AlphaFoldDB" id="A0A644WAR6"/>
<sequence length="746" mass="84721">MKKWIKVLVIVLASIIALILLVAILISPIAKSYIEKNDKELLGREITIDKFKLNIFNGSLRIEKLNILEKDNKTKFISVDTFKFNMKIYPLLAQKVVVQQILLAGADVKINQKGSEFNFDDIIKKFASNDTTPQPKDTTASKWEISLNNITIKQANITYKDLELNSTWALEDFALNIPSMFFDNKSSDIGINLKFKNGGSLALDAKYNMQTTKYNLNINLQNFALNNLLPYLQQSMNVSEVSGLLSTNLNVNGDVNHVMDFVLKGNVDAKNFSLIDNKKRNVISIRDLQTKIDEVSLSKNKYHISKVRIDAFKTQFDLYKDSTNNFTYLMKPEKPQENQTQTDTTKKSPQPKMDFIIKELIVDNSSLIFNDQSIQVPLSYPIENIYIKSNDFTFDKENQLEMSASLAKTGKVNIKWKGYADGIANHNLMLVINNLSLQDFTPYSLEYFARPLTKGNLSFTSQNIITNFNLNGTNKIDIYKCEIGDKDKTVKAEYASVPLKLGLYVLKDRKDKIVLDLPVKGNVNSPEFSYKKLIFKTLINLLVKVATSPISLVAEQLGFDPEALSNIPIDPLEREFSSEQFEKFKQLSEISIAKPELILTLSQQVNYSKAIEDLSILNLKIAYYNKTSTSPKTLELIDIAQVKEISEKDEAFIAFAKSLLEQKGISNQNSITQMALTLFSQESEKQMITLMQERNNKIVEHFTQVLKVDSTKIKVLSLPLEEMKAQSSKNQYNVSLEVMEQTPKTN</sequence>
<organism evidence="1">
    <name type="scientific">bioreactor metagenome</name>
    <dbReference type="NCBI Taxonomy" id="1076179"/>
    <lineage>
        <taxon>unclassified sequences</taxon>
        <taxon>metagenomes</taxon>
        <taxon>ecological metagenomes</taxon>
    </lineage>
</organism>
<dbReference type="PANTHER" id="PTHR30441:SF4">
    <property type="entry name" value="PROTEIN ASMA"/>
    <property type="match status" value="1"/>
</dbReference>
<dbReference type="InterPro" id="IPR052894">
    <property type="entry name" value="AsmA-related"/>
</dbReference>
<protein>
    <recommendedName>
        <fullName evidence="2">AsmA domain-containing protein</fullName>
    </recommendedName>
</protein>
<name>A0A644WAR6_9ZZZZ</name>